<dbReference type="SUPFAM" id="SSF51984">
    <property type="entry name" value="MurCD N-terminal domain"/>
    <property type="match status" value="1"/>
</dbReference>
<dbReference type="InterPro" id="IPR004101">
    <property type="entry name" value="Mur_ligase_C"/>
</dbReference>
<dbReference type="InterPro" id="IPR013221">
    <property type="entry name" value="Mur_ligase_cen"/>
</dbReference>
<protein>
    <recommendedName>
        <fullName evidence="7 8">UDP-N-acetylmuramoylalanine--D-glutamate ligase</fullName>
        <ecNumber evidence="7 8">6.3.2.9</ecNumber>
    </recommendedName>
    <alternativeName>
        <fullName evidence="7">D-glutamic acid-adding enzyme</fullName>
    </alternativeName>
    <alternativeName>
        <fullName evidence="7">UDP-N-acetylmuramoyl-L-alanyl-D-glutamate synthetase</fullName>
    </alternativeName>
</protein>
<accession>A0A918K4C5</accession>
<keyword evidence="3 7" id="KW-0963">Cytoplasm</keyword>
<name>A0A918K4C5_9GAMM</name>
<reference evidence="11" key="2">
    <citation type="submission" date="2020-09" db="EMBL/GenBank/DDBJ databases">
        <authorList>
            <person name="Sun Q."/>
            <person name="Kim S."/>
        </authorList>
    </citation>
    <scope>NUCLEOTIDE SEQUENCE</scope>
    <source>
        <strain evidence="11">KCTC 22169</strain>
    </source>
</reference>
<feature type="domain" description="Mur ligase C-terminal" evidence="9">
    <location>
        <begin position="308"/>
        <end position="422"/>
    </location>
</feature>
<evidence type="ECO:0000256" key="8">
    <source>
        <dbReference type="RuleBase" id="RU003664"/>
    </source>
</evidence>
<dbReference type="RefSeq" id="WP_189607600.1">
    <property type="nucleotide sequence ID" value="NZ_BMXR01000002.1"/>
</dbReference>
<keyword evidence="7 8" id="KW-0573">Peptidoglycan synthesis</keyword>
<dbReference type="EC" id="6.3.2.9" evidence="7 8"/>
<dbReference type="Gene3D" id="3.40.1190.10">
    <property type="entry name" value="Mur-like, catalytic domain"/>
    <property type="match status" value="1"/>
</dbReference>
<evidence type="ECO:0000256" key="6">
    <source>
        <dbReference type="ARBA" id="ARBA00022840"/>
    </source>
</evidence>
<dbReference type="AlphaFoldDB" id="A0A918K4C5"/>
<dbReference type="Proteomes" id="UP000626148">
    <property type="component" value="Unassembled WGS sequence"/>
</dbReference>
<dbReference type="SUPFAM" id="SSF53623">
    <property type="entry name" value="MurD-like peptide ligases, catalytic domain"/>
    <property type="match status" value="1"/>
</dbReference>
<organism evidence="11 12">
    <name type="scientific">Saccharospirillum salsuginis</name>
    <dbReference type="NCBI Taxonomy" id="418750"/>
    <lineage>
        <taxon>Bacteria</taxon>
        <taxon>Pseudomonadati</taxon>
        <taxon>Pseudomonadota</taxon>
        <taxon>Gammaproteobacteria</taxon>
        <taxon>Oceanospirillales</taxon>
        <taxon>Saccharospirillaceae</taxon>
        <taxon>Saccharospirillum</taxon>
    </lineage>
</organism>
<dbReference type="Pfam" id="PF02875">
    <property type="entry name" value="Mur_ligase_C"/>
    <property type="match status" value="1"/>
</dbReference>
<keyword evidence="12" id="KW-1185">Reference proteome</keyword>
<evidence type="ECO:0000256" key="4">
    <source>
        <dbReference type="ARBA" id="ARBA00022598"/>
    </source>
</evidence>
<keyword evidence="7 8" id="KW-0133">Cell shape</keyword>
<dbReference type="SUPFAM" id="SSF53244">
    <property type="entry name" value="MurD-like peptide ligases, peptide-binding domain"/>
    <property type="match status" value="1"/>
</dbReference>
<dbReference type="InterPro" id="IPR036615">
    <property type="entry name" value="Mur_ligase_C_dom_sf"/>
</dbReference>
<dbReference type="GO" id="GO:0009252">
    <property type="term" value="P:peptidoglycan biosynthetic process"/>
    <property type="evidence" value="ECO:0007669"/>
    <property type="project" value="UniProtKB-UniRule"/>
</dbReference>
<proteinExistence type="inferred from homology"/>
<evidence type="ECO:0000259" key="10">
    <source>
        <dbReference type="Pfam" id="PF08245"/>
    </source>
</evidence>
<evidence type="ECO:0000256" key="5">
    <source>
        <dbReference type="ARBA" id="ARBA00022741"/>
    </source>
</evidence>
<evidence type="ECO:0000313" key="11">
    <source>
        <dbReference type="EMBL" id="GGX46681.1"/>
    </source>
</evidence>
<dbReference type="GO" id="GO:0008764">
    <property type="term" value="F:UDP-N-acetylmuramoylalanine-D-glutamate ligase activity"/>
    <property type="evidence" value="ECO:0007669"/>
    <property type="project" value="UniProtKB-UniRule"/>
</dbReference>
<dbReference type="GO" id="GO:0008360">
    <property type="term" value="P:regulation of cell shape"/>
    <property type="evidence" value="ECO:0007669"/>
    <property type="project" value="UniProtKB-KW"/>
</dbReference>
<dbReference type="Pfam" id="PF08245">
    <property type="entry name" value="Mur_ligase_M"/>
    <property type="match status" value="1"/>
</dbReference>
<evidence type="ECO:0000256" key="1">
    <source>
        <dbReference type="ARBA" id="ARBA00004496"/>
    </source>
</evidence>
<dbReference type="HAMAP" id="MF_00639">
    <property type="entry name" value="MurD"/>
    <property type="match status" value="1"/>
</dbReference>
<dbReference type="GO" id="GO:0005737">
    <property type="term" value="C:cytoplasm"/>
    <property type="evidence" value="ECO:0007669"/>
    <property type="project" value="UniProtKB-SubCell"/>
</dbReference>
<keyword evidence="7 8" id="KW-0131">Cell cycle</keyword>
<comment type="caution">
    <text evidence="11">The sequence shown here is derived from an EMBL/GenBank/DDBJ whole genome shotgun (WGS) entry which is preliminary data.</text>
</comment>
<evidence type="ECO:0000313" key="12">
    <source>
        <dbReference type="Proteomes" id="UP000626148"/>
    </source>
</evidence>
<comment type="catalytic activity">
    <reaction evidence="7 8">
        <text>UDP-N-acetyl-alpha-D-muramoyl-L-alanine + D-glutamate + ATP = UDP-N-acetyl-alpha-D-muramoyl-L-alanyl-D-glutamate + ADP + phosphate + H(+)</text>
        <dbReference type="Rhea" id="RHEA:16429"/>
        <dbReference type="ChEBI" id="CHEBI:15378"/>
        <dbReference type="ChEBI" id="CHEBI:29986"/>
        <dbReference type="ChEBI" id="CHEBI:30616"/>
        <dbReference type="ChEBI" id="CHEBI:43474"/>
        <dbReference type="ChEBI" id="CHEBI:83898"/>
        <dbReference type="ChEBI" id="CHEBI:83900"/>
        <dbReference type="ChEBI" id="CHEBI:456216"/>
        <dbReference type="EC" id="6.3.2.9"/>
    </reaction>
</comment>
<dbReference type="InterPro" id="IPR005762">
    <property type="entry name" value="MurD"/>
</dbReference>
<dbReference type="InterPro" id="IPR036565">
    <property type="entry name" value="Mur-like_cat_sf"/>
</dbReference>
<evidence type="ECO:0000259" key="9">
    <source>
        <dbReference type="Pfam" id="PF02875"/>
    </source>
</evidence>
<evidence type="ECO:0000256" key="2">
    <source>
        <dbReference type="ARBA" id="ARBA00004752"/>
    </source>
</evidence>
<evidence type="ECO:0000256" key="7">
    <source>
        <dbReference type="HAMAP-Rule" id="MF_00639"/>
    </source>
</evidence>
<dbReference type="NCBIfam" id="TIGR01087">
    <property type="entry name" value="murD"/>
    <property type="match status" value="1"/>
</dbReference>
<feature type="binding site" evidence="7">
    <location>
        <begin position="116"/>
        <end position="122"/>
    </location>
    <ligand>
        <name>ATP</name>
        <dbReference type="ChEBI" id="CHEBI:30616"/>
    </ligand>
</feature>
<evidence type="ECO:0000256" key="3">
    <source>
        <dbReference type="ARBA" id="ARBA00022490"/>
    </source>
</evidence>
<comment type="subcellular location">
    <subcellularLocation>
        <location evidence="1 7 8">Cytoplasm</location>
    </subcellularLocation>
</comment>
<dbReference type="Pfam" id="PF21799">
    <property type="entry name" value="MurD-like_N"/>
    <property type="match status" value="1"/>
</dbReference>
<reference evidence="11" key="1">
    <citation type="journal article" date="2014" name="Int. J. Syst. Evol. Microbiol.">
        <title>Complete genome sequence of Corynebacterium casei LMG S-19264T (=DSM 44701T), isolated from a smear-ripened cheese.</title>
        <authorList>
            <consortium name="US DOE Joint Genome Institute (JGI-PGF)"/>
            <person name="Walter F."/>
            <person name="Albersmeier A."/>
            <person name="Kalinowski J."/>
            <person name="Ruckert C."/>
        </authorList>
    </citation>
    <scope>NUCLEOTIDE SEQUENCE</scope>
    <source>
        <strain evidence="11">KCTC 22169</strain>
    </source>
</reference>
<comment type="similarity">
    <text evidence="7">Belongs to the MurCDEF family.</text>
</comment>
<gene>
    <name evidence="7 11" type="primary">murD</name>
    <name evidence="11" type="ORF">GCM10007392_12250</name>
</gene>
<keyword evidence="4 7" id="KW-0436">Ligase</keyword>
<dbReference type="GO" id="GO:0051301">
    <property type="term" value="P:cell division"/>
    <property type="evidence" value="ECO:0007669"/>
    <property type="project" value="UniProtKB-KW"/>
</dbReference>
<dbReference type="PANTHER" id="PTHR43692">
    <property type="entry name" value="UDP-N-ACETYLMURAMOYLALANINE--D-GLUTAMATE LIGASE"/>
    <property type="match status" value="1"/>
</dbReference>
<dbReference type="Gene3D" id="3.90.190.20">
    <property type="entry name" value="Mur ligase, C-terminal domain"/>
    <property type="match status" value="1"/>
</dbReference>
<comment type="pathway">
    <text evidence="2 7 8">Cell wall biogenesis; peptidoglycan biosynthesis.</text>
</comment>
<keyword evidence="5 7" id="KW-0547">Nucleotide-binding</keyword>
<feature type="domain" description="Mur ligase central" evidence="10">
    <location>
        <begin position="114"/>
        <end position="285"/>
    </location>
</feature>
<dbReference type="Gene3D" id="3.40.50.720">
    <property type="entry name" value="NAD(P)-binding Rossmann-like Domain"/>
    <property type="match status" value="1"/>
</dbReference>
<dbReference type="GO" id="GO:0071555">
    <property type="term" value="P:cell wall organization"/>
    <property type="evidence" value="ECO:0007669"/>
    <property type="project" value="UniProtKB-KW"/>
</dbReference>
<comment type="function">
    <text evidence="7 8">Cell wall formation. Catalyzes the addition of glutamate to the nucleotide precursor UDP-N-acetylmuramoyl-L-alanine (UMA).</text>
</comment>
<keyword evidence="7 8" id="KW-0961">Cell wall biogenesis/degradation</keyword>
<dbReference type="EMBL" id="BMXR01000002">
    <property type="protein sequence ID" value="GGX46681.1"/>
    <property type="molecule type" value="Genomic_DNA"/>
</dbReference>
<dbReference type="PANTHER" id="PTHR43692:SF1">
    <property type="entry name" value="UDP-N-ACETYLMURAMOYLALANINE--D-GLUTAMATE LIGASE"/>
    <property type="match status" value="1"/>
</dbReference>
<keyword evidence="7 8" id="KW-0132">Cell division</keyword>
<sequence>MGLITADTHYLVVGLGATGLSCVRFLREQGKRVSVIDSREQPPGLAEMAQAWPEVPVYTGGFDEAVIATADVLVMSPGVPLATPVIAAAIERGARITSDIELFSRAFEGRKVLITGSNAKSTVTSWLADMASLAKASFVVGGNLGQPALTLLDQEADLAILELSSFQLELLPAMNADVATVLNVSEDHLDRYPSFEAYHQAKQRVYHGCRHAVFNREDALTTPLVSNDVPTTSFGLDAPDPNQFGLIEKDGVEWLARGNDAWLPISEVALPGRHNLANALACLALGDAIRLPRVAMLESLRGFKGLPHRCELVATVDGVRYVNDSKGTNVGATLAAVDGLGREAPGRLILLVGGQGKDADFTALAEPVRTLCKTVFAYGEDQAVLADALGDTTHKVATMEEALQQASDLAEAGDTILLSPACASFDQFRNFEHRGDAFRTWVEGRL</sequence>
<dbReference type="GO" id="GO:0005524">
    <property type="term" value="F:ATP binding"/>
    <property type="evidence" value="ECO:0007669"/>
    <property type="project" value="UniProtKB-UniRule"/>
</dbReference>
<keyword evidence="6 7" id="KW-0067">ATP-binding</keyword>